<feature type="binding site" evidence="25">
    <location>
        <position position="117"/>
    </location>
    <ligand>
        <name>NAD(+)</name>
        <dbReference type="ChEBI" id="CHEBI:57540"/>
    </ligand>
</feature>
<dbReference type="EC" id="1.1.1.35" evidence="4"/>
<evidence type="ECO:0000256" key="12">
    <source>
        <dbReference type="ARBA" id="ARBA00023098"/>
    </source>
</evidence>
<comment type="catalytic activity">
    <reaction evidence="17">
        <text>(3S)-hydroxyhexadecanoyl-CoA + NAD(+) = 3-oxohexadecanoyl-CoA + NADH + H(+)</text>
        <dbReference type="Rhea" id="RHEA:31159"/>
        <dbReference type="ChEBI" id="CHEBI:15378"/>
        <dbReference type="ChEBI" id="CHEBI:57349"/>
        <dbReference type="ChEBI" id="CHEBI:57540"/>
        <dbReference type="ChEBI" id="CHEBI:57945"/>
        <dbReference type="ChEBI" id="CHEBI:62613"/>
    </reaction>
</comment>
<dbReference type="FunFam" id="3.40.50.720:FF:000258">
    <property type="entry name" value="Hydroxyacyl-coenzyme A dehydrogenase, mitochondrial"/>
    <property type="match status" value="1"/>
</dbReference>
<evidence type="ECO:0000256" key="6">
    <source>
        <dbReference type="ARBA" id="ARBA00022832"/>
    </source>
</evidence>
<accession>A0A1S3H0U7</accession>
<evidence type="ECO:0000256" key="19">
    <source>
        <dbReference type="ARBA" id="ARBA00059837"/>
    </source>
</evidence>
<gene>
    <name evidence="30" type="primary">LOC106150701</name>
</gene>
<evidence type="ECO:0000256" key="17">
    <source>
        <dbReference type="ARBA" id="ARBA00052282"/>
    </source>
</evidence>
<dbReference type="SUPFAM" id="SSF51735">
    <property type="entry name" value="NAD(P)-binding Rossmann-fold domains"/>
    <property type="match status" value="1"/>
</dbReference>
<evidence type="ECO:0000313" key="30">
    <source>
        <dbReference type="RefSeq" id="XP_013379101.1"/>
    </source>
</evidence>
<evidence type="ECO:0000256" key="24">
    <source>
        <dbReference type="PIRSR" id="PIRSR000105-1"/>
    </source>
</evidence>
<comment type="function">
    <text evidence="19">Mitochondrial fatty acid beta-oxidation enzyme that catalyzes the third step of the beta-oxidation cycle for medium and short-chain 3-hydroxy fatty acyl-CoAs (C4 to C10). Plays a role in the control of insulin secretion by inhibiting the activation of glutamate dehydrogenase 1 (GLUD1), an enzyme that has an important role in regulating amino acid-induced insulin secretion. Plays a role in the maintenance of normal spermatogenesis through the reduction of fatty acid accumulation in the testes.</text>
</comment>
<feature type="binding site" evidence="26">
    <location>
        <position position="75"/>
    </location>
    <ligand>
        <name>CoA</name>
        <dbReference type="ChEBI" id="CHEBI:57287"/>
    </ligand>
</feature>
<feature type="binding site" evidence="26">
    <location>
        <position position="68"/>
    </location>
    <ligand>
        <name>CoA</name>
        <dbReference type="ChEBI" id="CHEBI:57287"/>
    </ligand>
</feature>
<evidence type="ECO:0000256" key="13">
    <source>
        <dbReference type="ARBA" id="ARBA00023128"/>
    </source>
</evidence>
<keyword evidence="8" id="KW-0809">Transit peptide</keyword>
<keyword evidence="7" id="KW-0744">Spermatogenesis</keyword>
<evidence type="ECO:0000256" key="8">
    <source>
        <dbReference type="ARBA" id="ARBA00022946"/>
    </source>
</evidence>
<keyword evidence="11 25" id="KW-0520">NAD</keyword>
<dbReference type="GO" id="GO:0003857">
    <property type="term" value="F:(3S)-3-hydroxyacyl-CoA dehydrogenase (NAD+) activity"/>
    <property type="evidence" value="ECO:0007669"/>
    <property type="project" value="UniProtKB-EC"/>
</dbReference>
<evidence type="ECO:0000256" key="5">
    <source>
        <dbReference type="ARBA" id="ARBA00022782"/>
    </source>
</evidence>
<dbReference type="STRING" id="7574.A0A1S3H0U7"/>
<evidence type="ECO:0000256" key="2">
    <source>
        <dbReference type="ARBA" id="ARBA00005005"/>
    </source>
</evidence>
<feature type="site" description="Important for catalytic activity" evidence="24">
    <location>
        <position position="165"/>
    </location>
</feature>
<dbReference type="PIRSF" id="PIRSF000105">
    <property type="entry name" value="HCDH"/>
    <property type="match status" value="1"/>
</dbReference>
<keyword evidence="10" id="KW-0560">Oxidoreductase</keyword>
<evidence type="ECO:0000256" key="16">
    <source>
        <dbReference type="ARBA" id="ARBA00051510"/>
    </source>
</evidence>
<evidence type="ECO:0000313" key="29">
    <source>
        <dbReference type="Proteomes" id="UP000085678"/>
    </source>
</evidence>
<evidence type="ECO:0000259" key="28">
    <source>
        <dbReference type="Pfam" id="PF02737"/>
    </source>
</evidence>
<dbReference type="PANTHER" id="PTHR43561:SF3">
    <property type="entry name" value="HYDROXYACYL-COENZYME A DEHYDROGENASE, MITOCHONDRIAL"/>
    <property type="match status" value="1"/>
</dbReference>
<feature type="binding site" evidence="25">
    <location>
        <position position="300"/>
    </location>
    <ligand>
        <name>NAD(+)</name>
        <dbReference type="ChEBI" id="CHEBI:57540"/>
    </ligand>
</feature>
<feature type="binding site" evidence="25">
    <location>
        <position position="144"/>
    </location>
    <ligand>
        <name>NAD(+)</name>
        <dbReference type="ChEBI" id="CHEBI:57540"/>
    </ligand>
</feature>
<evidence type="ECO:0000256" key="26">
    <source>
        <dbReference type="PIRSR" id="PIRSR000105-3"/>
    </source>
</evidence>
<dbReference type="GO" id="GO:0005759">
    <property type="term" value="C:mitochondrial matrix"/>
    <property type="evidence" value="ECO:0007669"/>
    <property type="project" value="UniProtKB-SubCell"/>
</dbReference>
<dbReference type="InterPro" id="IPR006176">
    <property type="entry name" value="3-OHacyl-CoA_DH_NAD-bd"/>
</dbReference>
<feature type="domain" description="3-hydroxyacyl-CoA dehydrogenase NAD binding" evidence="28">
    <location>
        <begin position="24"/>
        <end position="209"/>
    </location>
</feature>
<dbReference type="GO" id="GO:0030154">
    <property type="term" value="P:cell differentiation"/>
    <property type="evidence" value="ECO:0007669"/>
    <property type="project" value="UniProtKB-KW"/>
</dbReference>
<dbReference type="KEGG" id="lak:106150701"/>
<keyword evidence="5" id="KW-0221">Differentiation</keyword>
<keyword evidence="6" id="KW-0276">Fatty acid metabolism</keyword>
<dbReference type="SUPFAM" id="SSF48179">
    <property type="entry name" value="6-phosphogluconate dehydrogenase C-terminal domain-like"/>
    <property type="match status" value="1"/>
</dbReference>
<evidence type="ECO:0000256" key="7">
    <source>
        <dbReference type="ARBA" id="ARBA00022871"/>
    </source>
</evidence>
<evidence type="ECO:0000256" key="25">
    <source>
        <dbReference type="PIRSR" id="PIRSR000105-2"/>
    </source>
</evidence>
<dbReference type="InterPro" id="IPR013328">
    <property type="entry name" value="6PGD_dom2"/>
</dbReference>
<evidence type="ECO:0000256" key="4">
    <source>
        <dbReference type="ARBA" id="ARBA00013000"/>
    </source>
</evidence>
<feature type="binding site" evidence="25">
    <location>
        <position position="52"/>
    </location>
    <ligand>
        <name>NAD(+)</name>
        <dbReference type="ChEBI" id="CHEBI:57540"/>
    </ligand>
</feature>
<dbReference type="PROSITE" id="PS00067">
    <property type="entry name" value="3HCDH"/>
    <property type="match status" value="1"/>
</dbReference>
<keyword evidence="13" id="KW-0496">Mitochondrion</keyword>
<dbReference type="GO" id="GO:0006635">
    <property type="term" value="P:fatty acid beta-oxidation"/>
    <property type="evidence" value="ECO:0007669"/>
    <property type="project" value="TreeGrafter"/>
</dbReference>
<comment type="subcellular location">
    <subcellularLocation>
        <location evidence="1">Mitochondrion matrix</location>
    </subcellularLocation>
</comment>
<dbReference type="RefSeq" id="XP_013379101.1">
    <property type="nucleotide sequence ID" value="XM_013523647.1"/>
</dbReference>
<dbReference type="Gene3D" id="1.10.1040.10">
    <property type="entry name" value="N-(1-d-carboxylethyl)-l-norvaline Dehydrogenase, domain 2"/>
    <property type="match status" value="1"/>
</dbReference>
<dbReference type="PANTHER" id="PTHR43561">
    <property type="match status" value="1"/>
</dbReference>
<evidence type="ECO:0000256" key="9">
    <source>
        <dbReference type="ARBA" id="ARBA00022990"/>
    </source>
</evidence>
<dbReference type="InterPro" id="IPR022694">
    <property type="entry name" value="3-OHacyl-CoA_DH"/>
</dbReference>
<feature type="binding site" evidence="26">
    <location>
        <position position="144"/>
    </location>
    <ligand>
        <name>CoA</name>
        <dbReference type="ChEBI" id="CHEBI:57287"/>
    </ligand>
</feature>
<dbReference type="InterPro" id="IPR006108">
    <property type="entry name" value="3HC_DH_C"/>
</dbReference>
<dbReference type="GeneID" id="106150701"/>
<comment type="subunit">
    <text evidence="20">Homodimer. Interacts with GLUD1; this interaction inhibits the activation of glutamate dehydrogenase 1 (GLUD1).</text>
</comment>
<dbReference type="InterPro" id="IPR036291">
    <property type="entry name" value="NAD(P)-bd_dom_sf"/>
</dbReference>
<organism evidence="29 30">
    <name type="scientific">Lingula anatina</name>
    <name type="common">Brachiopod</name>
    <name type="synonym">Lingula unguis</name>
    <dbReference type="NCBI Taxonomy" id="7574"/>
    <lineage>
        <taxon>Eukaryota</taxon>
        <taxon>Metazoa</taxon>
        <taxon>Spiralia</taxon>
        <taxon>Lophotrochozoa</taxon>
        <taxon>Brachiopoda</taxon>
        <taxon>Linguliformea</taxon>
        <taxon>Lingulata</taxon>
        <taxon>Lingulida</taxon>
        <taxon>Linguloidea</taxon>
        <taxon>Lingulidae</taxon>
        <taxon>Lingula</taxon>
    </lineage>
</organism>
<reference evidence="30" key="1">
    <citation type="submission" date="2025-08" db="UniProtKB">
        <authorList>
            <consortium name="RefSeq"/>
        </authorList>
    </citation>
    <scope>IDENTIFICATION</scope>
    <source>
        <tissue evidence="30">Gonads</tissue>
    </source>
</reference>
<comment type="pathway">
    <text evidence="2">Lipid metabolism; fatty acid beta-oxidation.</text>
</comment>
<dbReference type="FunFam" id="1.10.1040.10:FF:000019">
    <property type="entry name" value="3-hydroxybutyryl-CoA dehydrogenase FadB2"/>
    <property type="match status" value="1"/>
</dbReference>
<comment type="similarity">
    <text evidence="3">Belongs to the 3-hydroxyacyl-CoA dehydrogenase family.</text>
</comment>
<dbReference type="Pfam" id="PF00725">
    <property type="entry name" value="3HCDH"/>
    <property type="match status" value="1"/>
</dbReference>
<evidence type="ECO:0000256" key="10">
    <source>
        <dbReference type="ARBA" id="ARBA00023002"/>
    </source>
</evidence>
<feature type="binding site" evidence="25">
    <location>
        <position position="168"/>
    </location>
    <ligand>
        <name>NAD(+)</name>
        <dbReference type="ChEBI" id="CHEBI:57540"/>
    </ligand>
</feature>
<dbReference type="GO" id="GO:0007283">
    <property type="term" value="P:spermatogenesis"/>
    <property type="evidence" value="ECO:0007669"/>
    <property type="project" value="UniProtKB-KW"/>
</dbReference>
<comment type="catalytic activity">
    <reaction evidence="18">
        <text>(3S)-3-hydroxybutanoyl-CoA + NAD(+) = acetoacetyl-CoA + NADH + H(+)</text>
        <dbReference type="Rhea" id="RHEA:30799"/>
        <dbReference type="ChEBI" id="CHEBI:15378"/>
        <dbReference type="ChEBI" id="CHEBI:57286"/>
        <dbReference type="ChEBI" id="CHEBI:57316"/>
        <dbReference type="ChEBI" id="CHEBI:57540"/>
        <dbReference type="ChEBI" id="CHEBI:57945"/>
    </reaction>
</comment>
<evidence type="ECO:0000256" key="11">
    <source>
        <dbReference type="ARBA" id="ARBA00023027"/>
    </source>
</evidence>
<evidence type="ECO:0000256" key="18">
    <source>
        <dbReference type="ARBA" id="ARBA00052692"/>
    </source>
</evidence>
<dbReference type="InterPro" id="IPR008927">
    <property type="entry name" value="6-PGluconate_DH-like_C_sf"/>
</dbReference>
<evidence type="ECO:0000259" key="27">
    <source>
        <dbReference type="Pfam" id="PF00725"/>
    </source>
</evidence>
<evidence type="ECO:0000256" key="20">
    <source>
        <dbReference type="ARBA" id="ARBA00065273"/>
    </source>
</evidence>
<feature type="domain" description="3-hydroxyacyl-CoA dehydrogenase C-terminal" evidence="27">
    <location>
        <begin position="211"/>
        <end position="308"/>
    </location>
</feature>
<feature type="binding site" evidence="25">
    <location>
        <begin position="29"/>
        <end position="34"/>
    </location>
    <ligand>
        <name>NAD(+)</name>
        <dbReference type="ChEBI" id="CHEBI:57540"/>
    </ligand>
</feature>
<evidence type="ECO:0000256" key="22">
    <source>
        <dbReference type="ARBA" id="ARBA00077615"/>
    </source>
</evidence>
<comment type="catalytic activity">
    <reaction evidence="15">
        <text>a (3S)-3-hydroxyacyl-CoA + NAD(+) = a 3-oxoacyl-CoA + NADH + H(+)</text>
        <dbReference type="Rhea" id="RHEA:22432"/>
        <dbReference type="ChEBI" id="CHEBI:15378"/>
        <dbReference type="ChEBI" id="CHEBI:57318"/>
        <dbReference type="ChEBI" id="CHEBI:57540"/>
        <dbReference type="ChEBI" id="CHEBI:57945"/>
        <dbReference type="ChEBI" id="CHEBI:90726"/>
        <dbReference type="EC" id="1.1.1.35"/>
    </reaction>
</comment>
<feature type="binding site" evidence="25">
    <location>
        <position position="122"/>
    </location>
    <ligand>
        <name>NAD(+)</name>
        <dbReference type="ChEBI" id="CHEBI:57540"/>
    </ligand>
</feature>
<evidence type="ECO:0000256" key="1">
    <source>
        <dbReference type="ARBA" id="ARBA00004305"/>
    </source>
</evidence>
<evidence type="ECO:0000256" key="3">
    <source>
        <dbReference type="ARBA" id="ARBA00009463"/>
    </source>
</evidence>
<keyword evidence="12" id="KW-0443">Lipid metabolism</keyword>
<comment type="catalytic activity">
    <reaction evidence="16">
        <text>(3S)-hydroxydecanoyl-CoA + NAD(+) = 3-oxodecanoyl-CoA + NADH + H(+)</text>
        <dbReference type="Rhea" id="RHEA:31187"/>
        <dbReference type="ChEBI" id="CHEBI:15378"/>
        <dbReference type="ChEBI" id="CHEBI:57540"/>
        <dbReference type="ChEBI" id="CHEBI:57945"/>
        <dbReference type="ChEBI" id="CHEBI:62548"/>
        <dbReference type="ChEBI" id="CHEBI:62616"/>
    </reaction>
</comment>
<dbReference type="OrthoDB" id="5958943at2759"/>
<dbReference type="InterPro" id="IPR006180">
    <property type="entry name" value="3-OHacyl-CoA_DH_CS"/>
</dbReference>
<keyword evidence="29" id="KW-1185">Reference proteome</keyword>
<keyword evidence="14" id="KW-0379">Hydroxylation</keyword>
<evidence type="ECO:0000256" key="21">
    <source>
        <dbReference type="ARBA" id="ARBA00071676"/>
    </source>
</evidence>
<dbReference type="InParanoid" id="A0A1S3H0U7"/>
<dbReference type="Pfam" id="PF02737">
    <property type="entry name" value="3HCDH_N"/>
    <property type="match status" value="1"/>
</dbReference>
<dbReference type="OMA" id="MAHPMGP"/>
<dbReference type="Gene3D" id="3.40.50.720">
    <property type="entry name" value="NAD(P)-binding Rossmann-like Domain"/>
    <property type="match status" value="1"/>
</dbReference>
<protein>
    <recommendedName>
        <fullName evidence="21">Hydroxyacyl-coenzyme A dehydrogenase, mitochondrial</fullName>
        <ecNumber evidence="4">1.1.1.35</ecNumber>
    </recommendedName>
    <alternativeName>
        <fullName evidence="22">Medium and short-chain L-3-hydroxyacyl-coenzyme A dehydrogenase</fullName>
    </alternativeName>
    <alternativeName>
        <fullName evidence="23">Short-chain 3-hydroxyacyl-CoA dehydrogenase</fullName>
    </alternativeName>
</protein>
<evidence type="ECO:0000256" key="15">
    <source>
        <dbReference type="ARBA" id="ARBA00049556"/>
    </source>
</evidence>
<sequence length="311" mass="33858">MAFAANVLARSFSTSVGRQAAIKHVTVIGGGLMGSGIAQVAAQSGHNVTMVDVSEEVLKKSQANIEKSLMRVAKKKFADKPEEGQTFTKEVLSRISVNSDPAQAAKSADLVVEAIVENIDIKQKLFKTLDENAPQHTIFASNTSSLPIKDIAKATQRLDRFGGLHFFNPVPVMKLVEVIRIPETSDDTFKSLVAFGQAVGKTTVECKDTPGFVVNRLLVPYMAEAIRMLERGDATAKDIDVAMKLGAGYPMGPFELSDYVGLDTMKFILDGWSENFPDQPLFKSSPLLDKMVENGKLGMKSGEGFYTYNKK</sequence>
<proteinExistence type="inferred from homology"/>
<dbReference type="Proteomes" id="UP000085678">
    <property type="component" value="Unplaced"/>
</dbReference>
<dbReference type="AlphaFoldDB" id="A0A1S3H0U7"/>
<evidence type="ECO:0000256" key="14">
    <source>
        <dbReference type="ARBA" id="ARBA00023278"/>
    </source>
</evidence>
<dbReference type="GO" id="GO:0070403">
    <property type="term" value="F:NAD+ binding"/>
    <property type="evidence" value="ECO:0007669"/>
    <property type="project" value="InterPro"/>
</dbReference>
<keyword evidence="9" id="KW-0007">Acetylation</keyword>
<name>A0A1S3H0U7_LINAN</name>
<dbReference type="InterPro" id="IPR052242">
    <property type="entry name" value="Mito_3-hydroxyacyl-CoA_DH"/>
</dbReference>
<evidence type="ECO:0000256" key="23">
    <source>
        <dbReference type="ARBA" id="ARBA00079904"/>
    </source>
</evidence>